<dbReference type="EMBL" id="JARVII010000006">
    <property type="protein sequence ID" value="MDG9698947.1"/>
    <property type="molecule type" value="Genomic_DNA"/>
</dbReference>
<evidence type="ECO:0000256" key="8">
    <source>
        <dbReference type="SAM" id="MobiDB-lite"/>
    </source>
</evidence>
<dbReference type="CDD" id="cd03404">
    <property type="entry name" value="SPFH_HflK"/>
    <property type="match status" value="1"/>
</dbReference>
<evidence type="ECO:0000313" key="10">
    <source>
        <dbReference type="EMBL" id="MDG9698947.1"/>
    </source>
</evidence>
<dbReference type="Proteomes" id="UP001237156">
    <property type="component" value="Unassembled WGS sequence"/>
</dbReference>
<dbReference type="InterPro" id="IPR020980">
    <property type="entry name" value="Membrane_HflK_N"/>
</dbReference>
<dbReference type="InterPro" id="IPR036013">
    <property type="entry name" value="Band_7/SPFH_dom_sf"/>
</dbReference>
<keyword evidence="10" id="KW-0378">Hydrolase</keyword>
<dbReference type="InterPro" id="IPR050710">
    <property type="entry name" value="Band7/mec-2_domain"/>
</dbReference>
<protein>
    <recommendedName>
        <fullName evidence="6">Protein HflK</fullName>
    </recommendedName>
</protein>
<comment type="subunit">
    <text evidence="6">HflC and HflK may interact to form a multimeric complex.</text>
</comment>
<evidence type="ECO:0000256" key="4">
    <source>
        <dbReference type="ARBA" id="ARBA00022989"/>
    </source>
</evidence>
<feature type="domain" description="Band 7" evidence="9">
    <location>
        <begin position="140"/>
        <end position="316"/>
    </location>
</feature>
<dbReference type="Pfam" id="PF12221">
    <property type="entry name" value="HflK_N"/>
    <property type="match status" value="1"/>
</dbReference>
<feature type="region of interest" description="Disordered" evidence="8">
    <location>
        <begin position="13"/>
        <end position="122"/>
    </location>
</feature>
<feature type="compositionally biased region" description="Low complexity" evidence="8">
    <location>
        <begin position="426"/>
        <end position="456"/>
    </location>
</feature>
<dbReference type="PANTHER" id="PTHR43327">
    <property type="entry name" value="STOMATIN-LIKE PROTEIN 2, MITOCHONDRIAL"/>
    <property type="match status" value="1"/>
</dbReference>
<keyword evidence="11" id="KW-1185">Reference proteome</keyword>
<evidence type="ECO:0000313" key="11">
    <source>
        <dbReference type="Proteomes" id="UP001237156"/>
    </source>
</evidence>
<dbReference type="InterPro" id="IPR001107">
    <property type="entry name" value="Band_7"/>
</dbReference>
<keyword evidence="3" id="KW-0812">Transmembrane</keyword>
<feature type="compositionally biased region" description="Basic and acidic residues" evidence="8">
    <location>
        <begin position="462"/>
        <end position="474"/>
    </location>
</feature>
<evidence type="ECO:0000256" key="3">
    <source>
        <dbReference type="ARBA" id="ARBA00022692"/>
    </source>
</evidence>
<feature type="compositionally biased region" description="Basic and acidic residues" evidence="8">
    <location>
        <begin position="32"/>
        <end position="43"/>
    </location>
</feature>
<reference evidence="10 11" key="1">
    <citation type="submission" date="2023-04" db="EMBL/GenBank/DDBJ databases">
        <title>Ottowia paracancer sp. nov., isolated from human stomach.</title>
        <authorList>
            <person name="Song Y."/>
        </authorList>
    </citation>
    <scope>NUCLEOTIDE SEQUENCE [LARGE SCALE GENOMIC DNA]</scope>
    <source>
        <strain evidence="10 11">10c7w1</strain>
    </source>
</reference>
<feature type="compositionally biased region" description="Low complexity" evidence="8">
    <location>
        <begin position="111"/>
        <end position="122"/>
    </location>
</feature>
<keyword evidence="5" id="KW-0472">Membrane</keyword>
<comment type="caution">
    <text evidence="10">The sequence shown here is derived from an EMBL/GenBank/DDBJ whole genome shotgun (WGS) entry which is preliminary data.</text>
</comment>
<evidence type="ECO:0000256" key="2">
    <source>
        <dbReference type="ARBA" id="ARBA00006971"/>
    </source>
</evidence>
<comment type="subcellular location">
    <subcellularLocation>
        <location evidence="1">Membrane</location>
        <topology evidence="1">Single-pass membrane protein</topology>
    </subcellularLocation>
</comment>
<dbReference type="AlphaFoldDB" id="A0AAW6RJS3"/>
<evidence type="ECO:0000256" key="7">
    <source>
        <dbReference type="SAM" id="Coils"/>
    </source>
</evidence>
<dbReference type="GO" id="GO:0016020">
    <property type="term" value="C:membrane"/>
    <property type="evidence" value="ECO:0007669"/>
    <property type="project" value="UniProtKB-SubCell"/>
</dbReference>
<organism evidence="10 11">
    <name type="scientific">Ottowia cancrivicina</name>
    <dbReference type="NCBI Taxonomy" id="3040346"/>
    <lineage>
        <taxon>Bacteria</taxon>
        <taxon>Pseudomonadati</taxon>
        <taxon>Pseudomonadota</taxon>
        <taxon>Betaproteobacteria</taxon>
        <taxon>Burkholderiales</taxon>
        <taxon>Comamonadaceae</taxon>
        <taxon>Ottowia</taxon>
    </lineage>
</organism>
<sequence>MTSSLFSSLLARFSGRLPGRRPAATLNLNDPRWGRGHEDRPDESNASPPPEGAEGGQPQEPQRPQPPELPRPHSSGGGQQPPDLDELWNDFSRKLGGLFGGSPPPGRRGRSSPSSPVSPGSAGAGLALLAGAAALVWLGTGFFIVQEGQNAVITQFGRYHSTVMDAGLHWRLPWPIQRQETVNVTQIRSVDVGGDIIIPATGLRTSAMLTSDENIVEVKFAVQYRLSDARAYLFESKLPDDALRQASESAVREVLGNMKMDAALSEERDQIAPRVRELTQKILDRYRIGIEVIAVNMQQGGAQPPEQVKAAFDDVNKANQERERAKNLAQAYANDVVPRAKGAAARLTQEAEGYKARITAQAEGDAQRFAAVLAQYQKAPQVTRERMYLDAMQDIYARARKVLVDSRAGGNLLYLPLDKLMQQTGAPGEAGSAAANQAASPANAQAAQPAQVPAAATYAPDTRARDNARSRDYR</sequence>
<dbReference type="SMART" id="SM00244">
    <property type="entry name" value="PHB"/>
    <property type="match status" value="1"/>
</dbReference>
<dbReference type="SUPFAM" id="SSF117892">
    <property type="entry name" value="Band 7/SPFH domain"/>
    <property type="match status" value="1"/>
</dbReference>
<evidence type="ECO:0000256" key="6">
    <source>
        <dbReference type="RuleBase" id="RU364113"/>
    </source>
</evidence>
<dbReference type="RefSeq" id="WP_279523941.1">
    <property type="nucleotide sequence ID" value="NZ_JARVII010000006.1"/>
</dbReference>
<gene>
    <name evidence="10" type="primary">hflK</name>
    <name evidence="10" type="ORF">QB898_04300</name>
</gene>
<dbReference type="Pfam" id="PF01145">
    <property type="entry name" value="Band_7"/>
    <property type="match status" value="1"/>
</dbReference>
<dbReference type="PANTHER" id="PTHR43327:SF2">
    <property type="entry name" value="MODULATOR OF FTSH PROTEASE HFLK"/>
    <property type="match status" value="1"/>
</dbReference>
<keyword evidence="4" id="KW-1133">Transmembrane helix</keyword>
<proteinExistence type="inferred from homology"/>
<dbReference type="GO" id="GO:0006508">
    <property type="term" value="P:proteolysis"/>
    <property type="evidence" value="ECO:0007669"/>
    <property type="project" value="UniProtKB-KW"/>
</dbReference>
<feature type="region of interest" description="Disordered" evidence="8">
    <location>
        <begin position="425"/>
        <end position="474"/>
    </location>
</feature>
<comment type="function">
    <text evidence="6">HflC and HflK could encode or regulate a protease.</text>
</comment>
<dbReference type="GO" id="GO:0008233">
    <property type="term" value="F:peptidase activity"/>
    <property type="evidence" value="ECO:0007669"/>
    <property type="project" value="UniProtKB-KW"/>
</dbReference>
<keyword evidence="7" id="KW-0175">Coiled coil</keyword>
<dbReference type="NCBIfam" id="TIGR01933">
    <property type="entry name" value="hflK"/>
    <property type="match status" value="1"/>
</dbReference>
<feature type="coiled-coil region" evidence="7">
    <location>
        <begin position="308"/>
        <end position="335"/>
    </location>
</feature>
<dbReference type="Gene3D" id="3.30.479.30">
    <property type="entry name" value="Band 7 domain"/>
    <property type="match status" value="1"/>
</dbReference>
<name>A0AAW6RJS3_9BURK</name>
<evidence type="ECO:0000256" key="1">
    <source>
        <dbReference type="ARBA" id="ARBA00004167"/>
    </source>
</evidence>
<evidence type="ECO:0000259" key="9">
    <source>
        <dbReference type="SMART" id="SM00244"/>
    </source>
</evidence>
<accession>A0AAW6RJS3</accession>
<dbReference type="InterPro" id="IPR010201">
    <property type="entry name" value="HflK"/>
</dbReference>
<keyword evidence="10" id="KW-0645">Protease</keyword>
<evidence type="ECO:0000256" key="5">
    <source>
        <dbReference type="ARBA" id="ARBA00023136"/>
    </source>
</evidence>
<comment type="similarity">
    <text evidence="2 6">Belongs to the band 7/mec-2 family. HflK subfamily.</text>
</comment>